<dbReference type="Proteomes" id="UP000703893">
    <property type="component" value="Unassembled WGS sequence"/>
</dbReference>
<evidence type="ECO:0000313" key="3">
    <source>
        <dbReference type="Proteomes" id="UP000703893"/>
    </source>
</evidence>
<proteinExistence type="predicted"/>
<evidence type="ECO:0000313" key="2">
    <source>
        <dbReference type="EMBL" id="MBM3273961.1"/>
    </source>
</evidence>
<comment type="caution">
    <text evidence="2">The sequence shown here is derived from an EMBL/GenBank/DDBJ whole genome shotgun (WGS) entry which is preliminary data.</text>
</comment>
<feature type="compositionally biased region" description="Pro residues" evidence="1">
    <location>
        <begin position="75"/>
        <end position="87"/>
    </location>
</feature>
<accession>A0A937X5G2</accession>
<reference evidence="2 3" key="1">
    <citation type="submission" date="2019-03" db="EMBL/GenBank/DDBJ databases">
        <title>Lake Tanganyika Metagenome-Assembled Genomes (MAGs).</title>
        <authorList>
            <person name="Tran P."/>
        </authorList>
    </citation>
    <scope>NUCLEOTIDE SEQUENCE [LARGE SCALE GENOMIC DNA]</scope>
    <source>
        <strain evidence="2">K_DeepCast_65m_m2_236</strain>
    </source>
</reference>
<dbReference type="AlphaFoldDB" id="A0A937X5G2"/>
<feature type="region of interest" description="Disordered" evidence="1">
    <location>
        <begin position="1"/>
        <end position="98"/>
    </location>
</feature>
<organism evidence="2 3">
    <name type="scientific">Candidatus Tanganyikabacteria bacterium</name>
    <dbReference type="NCBI Taxonomy" id="2961651"/>
    <lineage>
        <taxon>Bacteria</taxon>
        <taxon>Bacillati</taxon>
        <taxon>Candidatus Sericytochromatia</taxon>
        <taxon>Candidatus Tanganyikabacteria</taxon>
    </lineage>
</organism>
<name>A0A937X5G2_9BACT</name>
<gene>
    <name evidence="2" type="ORF">FJZ00_02320</name>
</gene>
<evidence type="ECO:0000256" key="1">
    <source>
        <dbReference type="SAM" id="MobiDB-lite"/>
    </source>
</evidence>
<sequence>MGSSRKTGPLGGGPKTKVAVTIKAPYIPDTQANGAGPPQGGALSRQQKPKPGVKAGEPSASAGSRISLGGKAAPAPRPAPASSPFAPPARFSAGGTGALGPGADASRFNLASAVRQPIPVNPNLYTAVPGFHIAGQGAGTLITGNPLLKPQGITGYAALGISHFLASSAGAKAGSALKEVEGYVASLRTKSDSASALAEIRNVIPQVALDHLAALEKRGTLSRKDAAGNSTLDYLYAASKADLFPGAKARNISNGVLVGKMITTLANPDGLAQVGAGDCVWANLMRDLASTDPVAFAKLNYTLYTKGTASVPGSGAELKLPAPIAGTLGSGASTKEDVLLGSLTDAFPGRKGYAQTSVGERSAALGGIVAMTLRGDEVPVVISNPDGTAHMITVTGVQGPEIRFYDPVDPSKKGTMPAAEFLRNAKAAFLPKDENFGLRVLNPSDKTQVGRRLGGRSVGG</sequence>
<protein>
    <submittedName>
        <fullName evidence="2">Uncharacterized protein</fullName>
    </submittedName>
</protein>
<dbReference type="EMBL" id="VGJX01000086">
    <property type="protein sequence ID" value="MBM3273961.1"/>
    <property type="molecule type" value="Genomic_DNA"/>
</dbReference>
<feature type="compositionally biased region" description="Low complexity" evidence="1">
    <location>
        <begin position="31"/>
        <end position="42"/>
    </location>
</feature>